<reference evidence="3 4" key="1">
    <citation type="submission" date="2018-09" db="EMBL/GenBank/DDBJ databases">
        <title>Sphingomonas sp. DAC4.</title>
        <authorList>
            <person name="Seo T."/>
        </authorList>
    </citation>
    <scope>NUCLEOTIDE SEQUENCE [LARGE SCALE GENOMIC DNA]</scope>
    <source>
        <strain evidence="3 4">DAC4</strain>
    </source>
</reference>
<sequence length="117" mass="11889">MKRIVLGIGVATFALSLTACGENQPETNIAPEETNAVSNLEAQPEASPAGNVTLEETATDLGEPEPASAEPAPAKPASAPPKPKLEQTPAKRAATPAAETKTADPTCAPEHRAAGHC</sequence>
<name>A0A418PZL2_9SPHN</name>
<evidence type="ECO:0000256" key="1">
    <source>
        <dbReference type="SAM" id="MobiDB-lite"/>
    </source>
</evidence>
<feature type="signal peptide" evidence="2">
    <location>
        <begin position="1"/>
        <end position="21"/>
    </location>
</feature>
<protein>
    <submittedName>
        <fullName evidence="3">Uncharacterized protein</fullName>
    </submittedName>
</protein>
<comment type="caution">
    <text evidence="3">The sequence shown here is derived from an EMBL/GenBank/DDBJ whole genome shotgun (WGS) entry which is preliminary data.</text>
</comment>
<evidence type="ECO:0000256" key="2">
    <source>
        <dbReference type="SAM" id="SignalP"/>
    </source>
</evidence>
<dbReference type="EMBL" id="QXTF01000002">
    <property type="protein sequence ID" value="RIX29271.1"/>
    <property type="molecule type" value="Genomic_DNA"/>
</dbReference>
<gene>
    <name evidence="3" type="ORF">D3M59_08195</name>
</gene>
<keyword evidence="2" id="KW-0732">Signal</keyword>
<feature type="compositionally biased region" description="Low complexity" evidence="1">
    <location>
        <begin position="64"/>
        <end position="77"/>
    </location>
</feature>
<accession>A0A418PZL2</accession>
<organism evidence="3 4">
    <name type="scientific">Sphingomonas edaphi</name>
    <dbReference type="NCBI Taxonomy" id="2315689"/>
    <lineage>
        <taxon>Bacteria</taxon>
        <taxon>Pseudomonadati</taxon>
        <taxon>Pseudomonadota</taxon>
        <taxon>Alphaproteobacteria</taxon>
        <taxon>Sphingomonadales</taxon>
        <taxon>Sphingomonadaceae</taxon>
        <taxon>Sphingomonas</taxon>
    </lineage>
</organism>
<dbReference type="AlphaFoldDB" id="A0A418PZL2"/>
<dbReference type="Proteomes" id="UP000285023">
    <property type="component" value="Unassembled WGS sequence"/>
</dbReference>
<evidence type="ECO:0000313" key="3">
    <source>
        <dbReference type="EMBL" id="RIX29271.1"/>
    </source>
</evidence>
<proteinExistence type="predicted"/>
<dbReference type="PROSITE" id="PS51257">
    <property type="entry name" value="PROKAR_LIPOPROTEIN"/>
    <property type="match status" value="1"/>
</dbReference>
<feature type="region of interest" description="Disordered" evidence="1">
    <location>
        <begin position="24"/>
        <end position="117"/>
    </location>
</feature>
<dbReference type="RefSeq" id="WP_119533160.1">
    <property type="nucleotide sequence ID" value="NZ_QXTF01000002.1"/>
</dbReference>
<feature type="chain" id="PRO_5019077204" evidence="2">
    <location>
        <begin position="22"/>
        <end position="117"/>
    </location>
</feature>
<evidence type="ECO:0000313" key="4">
    <source>
        <dbReference type="Proteomes" id="UP000285023"/>
    </source>
</evidence>
<keyword evidence="4" id="KW-1185">Reference proteome</keyword>